<proteinExistence type="predicted"/>
<dbReference type="GeneID" id="66124841"/>
<evidence type="ECO:0000313" key="7">
    <source>
        <dbReference type="EMBL" id="KAG7822315.1"/>
    </source>
</evidence>
<protein>
    <recommendedName>
        <fullName evidence="9">Allantoate permease</fullName>
    </recommendedName>
</protein>
<keyword evidence="3 6" id="KW-0812">Transmembrane</keyword>
<dbReference type="GO" id="GO:0022857">
    <property type="term" value="F:transmembrane transporter activity"/>
    <property type="evidence" value="ECO:0007669"/>
    <property type="project" value="TreeGrafter"/>
</dbReference>
<evidence type="ECO:0000256" key="3">
    <source>
        <dbReference type="ARBA" id="ARBA00022692"/>
    </source>
</evidence>
<comment type="caution">
    <text evidence="7">The sequence shown here is derived from an EMBL/GenBank/DDBJ whole genome shotgun (WGS) entry which is preliminary data.</text>
</comment>
<dbReference type="Proteomes" id="UP001196530">
    <property type="component" value="Unassembled WGS sequence"/>
</dbReference>
<reference evidence="7" key="1">
    <citation type="journal article" date="2021" name="G3 (Bethesda)">
        <title>Genomic diversity, chromosomal rearrangements, and interspecies hybridization in the ogataea polymorpha species complex.</title>
        <authorList>
            <person name="Hanson S.J."/>
            <person name="Cinneide E.O."/>
            <person name="Salzberg L.I."/>
            <person name="Wolfe K.H."/>
            <person name="McGowan J."/>
            <person name="Fitzpatrick D.A."/>
            <person name="Matlin K."/>
        </authorList>
    </citation>
    <scope>NUCLEOTIDE SEQUENCE</scope>
    <source>
        <strain evidence="7">61-244</strain>
    </source>
</reference>
<accession>A0AAN6DKP7</accession>
<dbReference type="RefSeq" id="XP_043062685.1">
    <property type="nucleotide sequence ID" value="XM_043206524.1"/>
</dbReference>
<evidence type="ECO:0000256" key="2">
    <source>
        <dbReference type="ARBA" id="ARBA00022448"/>
    </source>
</evidence>
<feature type="transmembrane region" description="Helical" evidence="6">
    <location>
        <begin position="54"/>
        <end position="73"/>
    </location>
</feature>
<dbReference type="PANTHER" id="PTHR43791">
    <property type="entry name" value="PERMEASE-RELATED"/>
    <property type="match status" value="1"/>
</dbReference>
<keyword evidence="4 6" id="KW-1133">Transmembrane helix</keyword>
<gene>
    <name evidence="7" type="ORF">KL928_000790</name>
</gene>
<evidence type="ECO:0000256" key="5">
    <source>
        <dbReference type="ARBA" id="ARBA00023136"/>
    </source>
</evidence>
<dbReference type="GO" id="GO:0016020">
    <property type="term" value="C:membrane"/>
    <property type="evidence" value="ECO:0007669"/>
    <property type="project" value="UniProtKB-SubCell"/>
</dbReference>
<keyword evidence="2" id="KW-0813">Transport</keyword>
<evidence type="ECO:0000256" key="4">
    <source>
        <dbReference type="ARBA" id="ARBA00022989"/>
    </source>
</evidence>
<name>A0AAN6DKP7_PICAN</name>
<evidence type="ECO:0000256" key="1">
    <source>
        <dbReference type="ARBA" id="ARBA00004141"/>
    </source>
</evidence>
<comment type="subcellular location">
    <subcellularLocation>
        <location evidence="1">Membrane</location>
        <topology evidence="1">Multi-pass membrane protein</topology>
    </subcellularLocation>
</comment>
<dbReference type="PANTHER" id="PTHR43791:SF1">
    <property type="entry name" value="ALLANTOATE PERMEASE"/>
    <property type="match status" value="1"/>
</dbReference>
<evidence type="ECO:0000256" key="6">
    <source>
        <dbReference type="SAM" id="Phobius"/>
    </source>
</evidence>
<evidence type="ECO:0000313" key="8">
    <source>
        <dbReference type="Proteomes" id="UP001196530"/>
    </source>
</evidence>
<dbReference type="AlphaFoldDB" id="A0AAN6DKP7"/>
<sequence>MAGIASIVSSNVAGHSKKVAVSTVFLIGYCAGNMIGPQTFVEAQAPTYIGAKTAMLVCYCVGAAAMAAMYLIYYARNRERGEPPAESGDLAFADLTDKQNPDFRYEL</sequence>
<organism evidence="7 8">
    <name type="scientific">Pichia angusta</name>
    <name type="common">Yeast</name>
    <name type="synonym">Hansenula polymorpha</name>
    <dbReference type="NCBI Taxonomy" id="870730"/>
    <lineage>
        <taxon>Eukaryota</taxon>
        <taxon>Fungi</taxon>
        <taxon>Dikarya</taxon>
        <taxon>Ascomycota</taxon>
        <taxon>Saccharomycotina</taxon>
        <taxon>Pichiomycetes</taxon>
        <taxon>Pichiales</taxon>
        <taxon>Pichiaceae</taxon>
        <taxon>Ogataea</taxon>
    </lineage>
</organism>
<keyword evidence="5 6" id="KW-0472">Membrane</keyword>
<dbReference type="EMBL" id="JAHLUX010000001">
    <property type="protein sequence ID" value="KAG7822315.1"/>
    <property type="molecule type" value="Genomic_DNA"/>
</dbReference>
<evidence type="ECO:0008006" key="9">
    <source>
        <dbReference type="Google" id="ProtNLM"/>
    </source>
</evidence>